<dbReference type="InterPro" id="IPR011990">
    <property type="entry name" value="TPR-like_helical_dom_sf"/>
</dbReference>
<name>A0A6I4XWV7_ENTGA</name>
<dbReference type="AlphaFoldDB" id="A0A6I4XWV7"/>
<dbReference type="Proteomes" id="UP000439965">
    <property type="component" value="Unassembled WGS sequence"/>
</dbReference>
<organism evidence="1 2">
    <name type="scientific">Enterococcus gallinarum</name>
    <dbReference type="NCBI Taxonomy" id="1353"/>
    <lineage>
        <taxon>Bacteria</taxon>
        <taxon>Bacillati</taxon>
        <taxon>Bacillota</taxon>
        <taxon>Bacilli</taxon>
        <taxon>Lactobacillales</taxon>
        <taxon>Enterococcaceae</taxon>
        <taxon>Enterococcus</taxon>
    </lineage>
</organism>
<reference evidence="1 2" key="1">
    <citation type="submission" date="2019-04" db="EMBL/GenBank/DDBJ databases">
        <title>Step-wise assembly of the neonatal virome modulated by breast feeding.</title>
        <authorList>
            <person name="Liang G."/>
            <person name="Bushman F."/>
        </authorList>
    </citation>
    <scope>NUCLEOTIDE SEQUENCE [LARGE SCALE GENOMIC DNA]</scope>
    <source>
        <strain evidence="1 2">E3404</strain>
    </source>
</reference>
<dbReference type="EMBL" id="WVTI01000414">
    <property type="protein sequence ID" value="MXS28008.1"/>
    <property type="molecule type" value="Genomic_DNA"/>
</dbReference>
<gene>
    <name evidence="1" type="ORF">GTI89_18360</name>
</gene>
<feature type="non-terminal residue" evidence="1">
    <location>
        <position position="146"/>
    </location>
</feature>
<evidence type="ECO:0000313" key="2">
    <source>
        <dbReference type="Proteomes" id="UP000439965"/>
    </source>
</evidence>
<feature type="non-terminal residue" evidence="1">
    <location>
        <position position="1"/>
    </location>
</feature>
<dbReference type="SUPFAM" id="SSF48452">
    <property type="entry name" value="TPR-like"/>
    <property type="match status" value="1"/>
</dbReference>
<evidence type="ECO:0000313" key="1">
    <source>
        <dbReference type="EMBL" id="MXS28008.1"/>
    </source>
</evidence>
<accession>A0A6I4XWV7</accession>
<proteinExistence type="predicted"/>
<comment type="caution">
    <text evidence="1">The sequence shown here is derived from an EMBL/GenBank/DDBJ whole genome shotgun (WGS) entry which is preliminary data.</text>
</comment>
<protein>
    <submittedName>
        <fullName evidence="1">Transcriptional regulator</fullName>
    </submittedName>
</protein>
<sequence>EHDQLQTILKNIPFDEIKDSQLLLEYYYLQGFVMIFQNASLMDCLFTFEKLLFEEQKYTSDIYRLLAFTGIGMAYAKEGEIEKAEFYFNKVFKEIYLYTIRSMEDTWRVLNVVFHCGVFYAEKGDLETSDALLKYAISICSDNHVT</sequence>
<dbReference type="Gene3D" id="1.25.40.10">
    <property type="entry name" value="Tetratricopeptide repeat domain"/>
    <property type="match status" value="1"/>
</dbReference>